<evidence type="ECO:0000256" key="4">
    <source>
        <dbReference type="ARBA" id="ARBA00023163"/>
    </source>
</evidence>
<dbReference type="InterPro" id="IPR050389">
    <property type="entry name" value="LysR-type_TF"/>
</dbReference>
<evidence type="ECO:0000259" key="5">
    <source>
        <dbReference type="PROSITE" id="PS50931"/>
    </source>
</evidence>
<dbReference type="GO" id="GO:0003677">
    <property type="term" value="F:DNA binding"/>
    <property type="evidence" value="ECO:0007669"/>
    <property type="project" value="UniProtKB-KW"/>
</dbReference>
<accession>A0A9X3CPW3</accession>
<dbReference type="PANTHER" id="PTHR30118">
    <property type="entry name" value="HTH-TYPE TRANSCRIPTIONAL REGULATOR LEUO-RELATED"/>
    <property type="match status" value="1"/>
</dbReference>
<dbReference type="InterPro" id="IPR005119">
    <property type="entry name" value="LysR_subst-bd"/>
</dbReference>
<name>A0A9X3CPW3_9VIBR</name>
<proteinExistence type="inferred from homology"/>
<dbReference type="PROSITE" id="PS50931">
    <property type="entry name" value="HTH_LYSR"/>
    <property type="match status" value="1"/>
</dbReference>
<dbReference type="AlphaFoldDB" id="A0A9X3CPW3"/>
<protein>
    <submittedName>
        <fullName evidence="6">LysR family transcriptional regulator</fullName>
    </submittedName>
</protein>
<comment type="caution">
    <text evidence="6">The sequence shown here is derived from an EMBL/GenBank/DDBJ whole genome shotgun (WGS) entry which is preliminary data.</text>
</comment>
<evidence type="ECO:0000256" key="3">
    <source>
        <dbReference type="ARBA" id="ARBA00023125"/>
    </source>
</evidence>
<dbReference type="RefSeq" id="WP_265675730.1">
    <property type="nucleotide sequence ID" value="NZ_JAKRRY010000019.1"/>
</dbReference>
<evidence type="ECO:0000313" key="6">
    <source>
        <dbReference type="EMBL" id="MCW8347200.1"/>
    </source>
</evidence>
<comment type="similarity">
    <text evidence="1">Belongs to the LysR transcriptional regulatory family.</text>
</comment>
<keyword evidence="7" id="KW-1185">Reference proteome</keyword>
<dbReference type="Pfam" id="PF00126">
    <property type="entry name" value="HTH_1"/>
    <property type="match status" value="1"/>
</dbReference>
<keyword evidence="2" id="KW-0805">Transcription regulation</keyword>
<dbReference type="Pfam" id="PF03466">
    <property type="entry name" value="LysR_substrate"/>
    <property type="match status" value="1"/>
</dbReference>
<dbReference type="InterPro" id="IPR036388">
    <property type="entry name" value="WH-like_DNA-bd_sf"/>
</dbReference>
<gene>
    <name evidence="6" type="ORF">MD535_14435</name>
</gene>
<dbReference type="InterPro" id="IPR000847">
    <property type="entry name" value="LysR_HTH_N"/>
</dbReference>
<feature type="domain" description="HTH lysR-type" evidence="5">
    <location>
        <begin position="7"/>
        <end position="64"/>
    </location>
</feature>
<evidence type="ECO:0000256" key="1">
    <source>
        <dbReference type="ARBA" id="ARBA00009437"/>
    </source>
</evidence>
<dbReference type="SUPFAM" id="SSF46785">
    <property type="entry name" value="Winged helix' DNA-binding domain"/>
    <property type="match status" value="1"/>
</dbReference>
<dbReference type="InterPro" id="IPR036390">
    <property type="entry name" value="WH_DNA-bd_sf"/>
</dbReference>
<organism evidence="6 7">
    <name type="scientific">Vibrio qingdaonensis</name>
    <dbReference type="NCBI Taxonomy" id="2829491"/>
    <lineage>
        <taxon>Bacteria</taxon>
        <taxon>Pseudomonadati</taxon>
        <taxon>Pseudomonadota</taxon>
        <taxon>Gammaproteobacteria</taxon>
        <taxon>Vibrionales</taxon>
        <taxon>Vibrionaceae</taxon>
        <taxon>Vibrio</taxon>
    </lineage>
</organism>
<dbReference type="Gene3D" id="1.10.10.10">
    <property type="entry name" value="Winged helix-like DNA-binding domain superfamily/Winged helix DNA-binding domain"/>
    <property type="match status" value="1"/>
</dbReference>
<reference evidence="6" key="1">
    <citation type="submission" date="2022-02" db="EMBL/GenBank/DDBJ databases">
        <title>Vibrio sp. nov, a new bacterium isolated from seawater.</title>
        <authorList>
            <person name="Yuan Y."/>
        </authorList>
    </citation>
    <scope>NUCLEOTIDE SEQUENCE</scope>
    <source>
        <strain evidence="6">ZSDZ65</strain>
    </source>
</reference>
<keyword evidence="4" id="KW-0804">Transcription</keyword>
<evidence type="ECO:0000313" key="7">
    <source>
        <dbReference type="Proteomes" id="UP001155587"/>
    </source>
</evidence>
<evidence type="ECO:0000256" key="2">
    <source>
        <dbReference type="ARBA" id="ARBA00023015"/>
    </source>
</evidence>
<dbReference type="Gene3D" id="3.40.190.10">
    <property type="entry name" value="Periplasmic binding protein-like II"/>
    <property type="match status" value="2"/>
</dbReference>
<keyword evidence="3" id="KW-0238">DNA-binding</keyword>
<dbReference type="SUPFAM" id="SSF53850">
    <property type="entry name" value="Periplasmic binding protein-like II"/>
    <property type="match status" value="1"/>
</dbReference>
<sequence>MTQYHNIDLNLFRVFVAVFQHRSISRASEALGVTPASVSQSIKKLSSDLNTPLFVRQGRGIAPTVHSQQLIEQVSPLISQFDNVIEGCIYNEQKPNSRTLIVHAPETLIYKHIKDSEKVNNDTTRYNIEWVDILYRSSDSYETLKFHNADAIIDIFQITEPNICNDFLFEDEMVVVAANNHPRVSDSITEAQFLRESHVILNYQFRNASLFEMFYNRPPIRRKILSTQTSITSMLSLVARSEALCLCPKQFALQQAQLLPIKTLPFPGVIEPINYWLIYPAEQSEAESVKWLYHTLTGEQQQAGLE</sequence>
<dbReference type="EMBL" id="JAKRRY010000019">
    <property type="protein sequence ID" value="MCW8347200.1"/>
    <property type="molecule type" value="Genomic_DNA"/>
</dbReference>
<dbReference type="PANTHER" id="PTHR30118:SF6">
    <property type="entry name" value="HTH-TYPE TRANSCRIPTIONAL REGULATOR LEUO"/>
    <property type="match status" value="1"/>
</dbReference>
<dbReference type="GO" id="GO:0003700">
    <property type="term" value="F:DNA-binding transcription factor activity"/>
    <property type="evidence" value="ECO:0007669"/>
    <property type="project" value="InterPro"/>
</dbReference>
<dbReference type="Proteomes" id="UP001155587">
    <property type="component" value="Unassembled WGS sequence"/>
</dbReference>